<dbReference type="InterPro" id="IPR029063">
    <property type="entry name" value="SAM-dependent_MTases_sf"/>
</dbReference>
<dbReference type="RefSeq" id="WP_004592156.1">
    <property type="nucleotide sequence ID" value="NZ_APMM01000031.1"/>
</dbReference>
<gene>
    <name evidence="2" type="ORF">J422_05110</name>
</gene>
<dbReference type="CDD" id="cd02440">
    <property type="entry name" value="AdoMet_MTases"/>
    <property type="match status" value="1"/>
</dbReference>
<dbReference type="Gene3D" id="3.40.50.150">
    <property type="entry name" value="Vaccinia Virus protein VP39"/>
    <property type="match status" value="1"/>
</dbReference>
<comment type="caution">
    <text evidence="2">The sequence shown here is derived from an EMBL/GenBank/DDBJ whole genome shotgun (WGS) entry which is preliminary data.</text>
</comment>
<organism evidence="2 3">
    <name type="scientific">Methanocaldococcus villosus KIN24-T80</name>
    <dbReference type="NCBI Taxonomy" id="1069083"/>
    <lineage>
        <taxon>Archaea</taxon>
        <taxon>Methanobacteriati</taxon>
        <taxon>Methanobacteriota</taxon>
        <taxon>Methanomada group</taxon>
        <taxon>Methanococci</taxon>
        <taxon>Methanococcales</taxon>
        <taxon>Methanocaldococcaceae</taxon>
        <taxon>Methanocaldococcus</taxon>
    </lineage>
</organism>
<dbReference type="PANTHER" id="PTHR42912">
    <property type="entry name" value="METHYLTRANSFERASE"/>
    <property type="match status" value="1"/>
</dbReference>
<dbReference type="InterPro" id="IPR050508">
    <property type="entry name" value="Methyltransf_Superfamily"/>
</dbReference>
<dbReference type="EMBL" id="APMM01000031">
    <property type="protein sequence ID" value="ENN95994.1"/>
    <property type="molecule type" value="Genomic_DNA"/>
</dbReference>
<dbReference type="STRING" id="1069083.GCA_000371805_00467"/>
<feature type="domain" description="Methyltransferase type 11" evidence="1">
    <location>
        <begin position="46"/>
        <end position="131"/>
    </location>
</feature>
<dbReference type="OrthoDB" id="1018at2157"/>
<proteinExistence type="predicted"/>
<reference evidence="2 3" key="1">
    <citation type="journal article" date="2013" name="Genome Announc.">
        <title>Draft Genome Sequence of a Highly Flagellated, Fast-Swimming Archaeon, Methanocaldococcus villosus Strain KIN24-T80 (DSM 22612).</title>
        <authorList>
            <person name="Thennarasu S."/>
            <person name="Polireddy D."/>
            <person name="Antony A."/>
            <person name="Yada M.R."/>
            <person name="Algarawi S."/>
            <person name="Sivakumar N."/>
        </authorList>
    </citation>
    <scope>NUCLEOTIDE SEQUENCE [LARGE SCALE GENOMIC DNA]</scope>
    <source>
        <strain evidence="2 3">KIN24-T80</strain>
    </source>
</reference>
<dbReference type="PATRIC" id="fig|1069083.5.peg.1002"/>
<dbReference type="Pfam" id="PF08241">
    <property type="entry name" value="Methyltransf_11"/>
    <property type="match status" value="1"/>
</dbReference>
<evidence type="ECO:0000313" key="3">
    <source>
        <dbReference type="Proteomes" id="UP000053695"/>
    </source>
</evidence>
<dbReference type="Proteomes" id="UP000053695">
    <property type="component" value="Unassembled WGS sequence"/>
</dbReference>
<keyword evidence="3" id="KW-1185">Reference proteome</keyword>
<sequence>MDIEEFYDNWNPEEFPDYIKILMEFADRLIKNEIKKLLVEEPKFVLDCGCGFGAFYELTKDHNTLYLDISFYQLKKFKIKEKKICSNMLYLPFKNEVFDLILCINVLEHVNYKRALEEMFRVLKKGGRIIVVVINKNRLINEEIFTEFKIYHQPLSIKDFYNINFYTSVYFLPSFFKILPSRILKVFLKYWIFVDRFLSKLFKDKGLFLIIEMVKK</sequence>
<dbReference type="AlphaFoldDB" id="N6UUH6"/>
<dbReference type="SUPFAM" id="SSF53335">
    <property type="entry name" value="S-adenosyl-L-methionine-dependent methyltransferases"/>
    <property type="match status" value="1"/>
</dbReference>
<evidence type="ECO:0000259" key="1">
    <source>
        <dbReference type="Pfam" id="PF08241"/>
    </source>
</evidence>
<dbReference type="GO" id="GO:0008757">
    <property type="term" value="F:S-adenosylmethionine-dependent methyltransferase activity"/>
    <property type="evidence" value="ECO:0007669"/>
    <property type="project" value="InterPro"/>
</dbReference>
<accession>N6UUH6</accession>
<protein>
    <recommendedName>
        <fullName evidence="1">Methyltransferase type 11 domain-containing protein</fullName>
    </recommendedName>
</protein>
<evidence type="ECO:0000313" key="2">
    <source>
        <dbReference type="EMBL" id="ENN95994.1"/>
    </source>
</evidence>
<dbReference type="InterPro" id="IPR013216">
    <property type="entry name" value="Methyltransf_11"/>
</dbReference>
<name>N6UUH6_9EURY</name>